<sequence>MKIKTNLSATRPSRTLNKRKVIWGFMLENTLFTEFQEENHAKIEAAYSQRKQRSTSYYIEVEDSNLPRPYKARVYFGVARMHLRMPGTRYYVERHVITPPLLSPCSATSLTGSYESCSSPFPMTPAFMPSPMSTASTTTSITTNSSNSCSSYSDLLCPPLDPTLAALFSEDLMLPIPNGAISGQNTSMGQQFFTPIGNQNVRSGDMAASFGNSLAPGGAFNCNQNWNQINNGSQGYSNFGSGNMVSSSKDLNMASSLNHKMPYVGNTQHKKQHQQSNAPLNSMLAHDFTGSLPTNANELLQVINWLNDDALCTPTSTSNSSNNGSISFQELVSWPPFGPSLVPKLNNSCDDGNINMTNLYHDLNHFNF</sequence>
<dbReference type="Proteomes" id="UP000077051">
    <property type="component" value="Unassembled WGS sequence"/>
</dbReference>
<dbReference type="OrthoDB" id="2286358at2759"/>
<proteinExistence type="predicted"/>
<organism evidence="1 2">
    <name type="scientific">Mucor lusitanicus CBS 277.49</name>
    <dbReference type="NCBI Taxonomy" id="747725"/>
    <lineage>
        <taxon>Eukaryota</taxon>
        <taxon>Fungi</taxon>
        <taxon>Fungi incertae sedis</taxon>
        <taxon>Mucoromycota</taxon>
        <taxon>Mucoromycotina</taxon>
        <taxon>Mucoromycetes</taxon>
        <taxon>Mucorales</taxon>
        <taxon>Mucorineae</taxon>
        <taxon>Mucoraceae</taxon>
        <taxon>Mucor</taxon>
    </lineage>
</organism>
<dbReference type="EMBL" id="AMYB01000005">
    <property type="protein sequence ID" value="OAD01752.1"/>
    <property type="molecule type" value="Genomic_DNA"/>
</dbReference>
<dbReference type="VEuPathDB" id="FungiDB:MUCCIDRAFT_163713"/>
<name>A0A168JXZ4_MUCCL</name>
<dbReference type="AlphaFoldDB" id="A0A168JXZ4"/>
<reference evidence="1 2" key="1">
    <citation type="submission" date="2015-06" db="EMBL/GenBank/DDBJ databases">
        <title>Expansion of signal transduction pathways in fungi by whole-genome duplication.</title>
        <authorList>
            <consortium name="DOE Joint Genome Institute"/>
            <person name="Corrochano L.M."/>
            <person name="Kuo A."/>
            <person name="Marcet-Houben M."/>
            <person name="Polaino S."/>
            <person name="Salamov A."/>
            <person name="Villalobos J.M."/>
            <person name="Alvarez M.I."/>
            <person name="Avalos J."/>
            <person name="Benito E.P."/>
            <person name="Benoit I."/>
            <person name="Burger G."/>
            <person name="Camino L.P."/>
            <person name="Canovas D."/>
            <person name="Cerda-Olmedo E."/>
            <person name="Cheng J.-F."/>
            <person name="Dominguez A."/>
            <person name="Elias M."/>
            <person name="Eslava A.P."/>
            <person name="Glaser F."/>
            <person name="Grimwood J."/>
            <person name="Gutierrez G."/>
            <person name="Heitman J."/>
            <person name="Henrissat B."/>
            <person name="Iturriaga E.A."/>
            <person name="Lang B.F."/>
            <person name="Lavin J.L."/>
            <person name="Lee S."/>
            <person name="Li W."/>
            <person name="Lindquist E."/>
            <person name="Lopez-Garcia S."/>
            <person name="Luque E.M."/>
            <person name="Marcos A.T."/>
            <person name="Martin J."/>
            <person name="Mccluskey K."/>
            <person name="Medina H.R."/>
            <person name="Miralles-Duran A."/>
            <person name="Miyazaki A."/>
            <person name="Munoz-Torres E."/>
            <person name="Oguiza J.A."/>
            <person name="Ohm R."/>
            <person name="Olmedo M."/>
            <person name="Orejas M."/>
            <person name="Ortiz-Castellanos L."/>
            <person name="Pisabarro A.G."/>
            <person name="Rodriguez-Romero J."/>
            <person name="Ruiz-Herrera J."/>
            <person name="Ruiz-Vazquez R."/>
            <person name="Sanz C."/>
            <person name="Schackwitz W."/>
            <person name="Schmutz J."/>
            <person name="Shahriari M."/>
            <person name="Shelest E."/>
            <person name="Silva-Franco F."/>
            <person name="Soanes D."/>
            <person name="Syed K."/>
            <person name="Tagua V.G."/>
            <person name="Talbot N.J."/>
            <person name="Thon M."/>
            <person name="De Vries R.P."/>
            <person name="Wiebenga A."/>
            <person name="Yadav J.S."/>
            <person name="Braun E.L."/>
            <person name="Baker S."/>
            <person name="Garre V."/>
            <person name="Horwitz B."/>
            <person name="Torres-Martinez S."/>
            <person name="Idnurm A."/>
            <person name="Herrera-Estrella A."/>
            <person name="Gabaldon T."/>
            <person name="Grigoriev I.V."/>
        </authorList>
    </citation>
    <scope>NUCLEOTIDE SEQUENCE [LARGE SCALE GENOMIC DNA]</scope>
    <source>
        <strain evidence="1 2">CBS 277.49</strain>
    </source>
</reference>
<evidence type="ECO:0000313" key="2">
    <source>
        <dbReference type="Proteomes" id="UP000077051"/>
    </source>
</evidence>
<comment type="caution">
    <text evidence="1">The sequence shown here is derived from an EMBL/GenBank/DDBJ whole genome shotgun (WGS) entry which is preliminary data.</text>
</comment>
<gene>
    <name evidence="1" type="ORF">MUCCIDRAFT_163713</name>
</gene>
<keyword evidence="2" id="KW-1185">Reference proteome</keyword>
<accession>A0A168JXZ4</accession>
<protein>
    <submittedName>
        <fullName evidence="1">Uncharacterized protein</fullName>
    </submittedName>
</protein>
<evidence type="ECO:0000313" key="1">
    <source>
        <dbReference type="EMBL" id="OAD01752.1"/>
    </source>
</evidence>